<reference evidence="3 4" key="1">
    <citation type="submission" date="2024-03" db="EMBL/GenBank/DDBJ databases">
        <title>Aureococcus anophagefferens CCMP1851 and Kratosvirus quantuckense: Draft genome of a second virus-susceptible host strain in the model system.</title>
        <authorList>
            <person name="Chase E."/>
            <person name="Truchon A.R."/>
            <person name="Schepens W."/>
            <person name="Wilhelm S.W."/>
        </authorList>
    </citation>
    <scope>NUCLEOTIDE SEQUENCE [LARGE SCALE GENOMIC DNA]</scope>
    <source>
        <strain evidence="3 4">CCMP1851</strain>
    </source>
</reference>
<dbReference type="InterPro" id="IPR006553">
    <property type="entry name" value="Leu-rich_rpt_Cys-con_subtyp"/>
</dbReference>
<evidence type="ECO:0000313" key="3">
    <source>
        <dbReference type="EMBL" id="KAK7241544.1"/>
    </source>
</evidence>
<dbReference type="SUPFAM" id="SSF52047">
    <property type="entry name" value="RNI-like"/>
    <property type="match status" value="2"/>
</dbReference>
<dbReference type="SMART" id="SM00367">
    <property type="entry name" value="LRR_CC"/>
    <property type="match status" value="17"/>
</dbReference>
<dbReference type="InterPro" id="IPR032675">
    <property type="entry name" value="LRR_dom_sf"/>
</dbReference>
<dbReference type="PROSITE" id="PS50096">
    <property type="entry name" value="IQ"/>
    <property type="match status" value="4"/>
</dbReference>
<dbReference type="Gene3D" id="3.80.10.10">
    <property type="entry name" value="Ribonuclease Inhibitor"/>
    <property type="match status" value="3"/>
</dbReference>
<protein>
    <recommendedName>
        <fullName evidence="2">F-box/LRR-repeat protein 15-like leucin rich repeat domain-containing protein</fullName>
    </recommendedName>
</protein>
<proteinExistence type="predicted"/>
<evidence type="ECO:0000313" key="4">
    <source>
        <dbReference type="Proteomes" id="UP001363151"/>
    </source>
</evidence>
<dbReference type="PANTHER" id="PTHR13318">
    <property type="entry name" value="PARTNER OF PAIRED, ISOFORM B-RELATED"/>
    <property type="match status" value="1"/>
</dbReference>
<feature type="domain" description="F-box/LRR-repeat protein 15-like leucin rich repeat" evidence="2">
    <location>
        <begin position="431"/>
        <end position="581"/>
    </location>
</feature>
<dbReference type="InterPro" id="IPR000048">
    <property type="entry name" value="IQ_motif_EF-hand-BS"/>
</dbReference>
<keyword evidence="1" id="KW-0175">Coiled coil</keyword>
<organism evidence="3 4">
    <name type="scientific">Aureococcus anophagefferens</name>
    <name type="common">Harmful bloom alga</name>
    <dbReference type="NCBI Taxonomy" id="44056"/>
    <lineage>
        <taxon>Eukaryota</taxon>
        <taxon>Sar</taxon>
        <taxon>Stramenopiles</taxon>
        <taxon>Ochrophyta</taxon>
        <taxon>Pelagophyceae</taxon>
        <taxon>Pelagomonadales</taxon>
        <taxon>Pelagomonadaceae</taxon>
        <taxon>Aureococcus</taxon>
    </lineage>
</organism>
<feature type="coiled-coil region" evidence="1">
    <location>
        <begin position="101"/>
        <end position="135"/>
    </location>
</feature>
<dbReference type="Proteomes" id="UP001363151">
    <property type="component" value="Unassembled WGS sequence"/>
</dbReference>
<comment type="caution">
    <text evidence="3">The sequence shown here is derived from an EMBL/GenBank/DDBJ whole genome shotgun (WGS) entry which is preliminary data.</text>
</comment>
<dbReference type="Pfam" id="PF00612">
    <property type="entry name" value="IQ"/>
    <property type="match status" value="2"/>
</dbReference>
<evidence type="ECO:0000256" key="1">
    <source>
        <dbReference type="SAM" id="Coils"/>
    </source>
</evidence>
<gene>
    <name evidence="3" type="ORF">SO694_0027305</name>
</gene>
<dbReference type="SMART" id="SM00015">
    <property type="entry name" value="IQ"/>
    <property type="match status" value="4"/>
</dbReference>
<accession>A0ABR1FZ60</accession>
<dbReference type="Gene3D" id="1.20.5.190">
    <property type="match status" value="1"/>
</dbReference>
<dbReference type="InterPro" id="IPR057207">
    <property type="entry name" value="FBXL15_LRR"/>
</dbReference>
<name>A0ABR1FZ60_AURAN</name>
<sequence length="1108" mass="119637">MGRGGGGPDRTTKSALHAIARAESLSVHEIPFDDVPPELLCSGKLDFRVWSMIVSDKTAQRIGAEAKAREQRFVEKAMADMPVPPAMPADDIRPADASASAAALSDARRRARQEAYEAQQRKAEADARKAALERAHVETGLKDCLLGGATKLTDAGVAAVAVAAPALVSLDLSGALRVTDVSLRVVAANCLELRKLDAGGCAGLAGAGLAAVGAQCRKLEHVRLAGCGRAATGWALAALVTGCGASLTHLDVSHCALLTDADCGAVAKHCPNLIRLDLSHCRQTGDQAAVNIAEKCHRLEYINMARSELLHKTSDVALLSIAEGCGKTLVELDLNGCEMVTDVGVSWVAHQAGATLEVFNLRGCNRLTNAGCRAIADHCHVIRVVDLRGARRVTDVGVRVLGAALGDTLETLDISSMHLVTDGVDRGFGFEGLLALAQDVTRLKCLHLDGCFQVSNRALSALAKGCSTLVELGLAGCPRLTANGVGALCHASRETLEKVNLGCCGDCVDDDLVSALARGSPNLKQLFLRDCERWGQVGARAIARHCKRLHRLDCTGCSSLDDEGVAAFAECYWKFPGLRHLLLAHCPKFGDIGLAWLVEGPGSKSLVTLSMYRCSCTSAALKSSRDHFPHSEMKRDNGFFGFWPKPRWEHRIQIHEFAKHRRGVVKLQSAYRALLGRRAAQHLRNLRALARAVLVLQKHRRGYLGRRRFARLKAEFVRRWNASTTIEAFGRGCAGRARVKRIRTLIAFRLATAAATRIQAAYRAVVARRYVRILQHHALLRKERRLKGCGTIQRIYRGFLGRKRFQHFVDLDNAMIALRNRSAATIQRASRSGQEKGDSTSLQRLDVVYDLFDLAKPVAGSATPFVTKNWDDVDMWCSGNATMEGVSSVSVGVEENVLVASRTLNTIWSLAHDGSGAQWTLSSTLNASDAGVGDGGIWYGFEDDAQKFYDPHSALQLPNGDLLVIDDGDDRPGCATANTSGCYSRAIAYELDAAARVARVRWQFEWPSALDVNFKTDDLYNLVGGSAAALANGDYLVAFTSLDDTNKYDSRGTAFAFEVNVDGRSTVTTVAIPTPKADQDRQAAYRLVPWDSVGGETDVCPFLEAGSG</sequence>
<dbReference type="PANTHER" id="PTHR13318:SF190">
    <property type="entry name" value="PARTNER OF PAIRED, ISOFORM B"/>
    <property type="match status" value="1"/>
</dbReference>
<dbReference type="Pfam" id="PF25372">
    <property type="entry name" value="DUF7885"/>
    <property type="match status" value="2"/>
</dbReference>
<keyword evidence="4" id="KW-1185">Reference proteome</keyword>
<dbReference type="EMBL" id="JBBJCI010000186">
    <property type="protein sequence ID" value="KAK7241544.1"/>
    <property type="molecule type" value="Genomic_DNA"/>
</dbReference>
<evidence type="ECO:0000259" key="2">
    <source>
        <dbReference type="Pfam" id="PF25372"/>
    </source>
</evidence>
<feature type="domain" description="F-box/LRR-repeat protein 15-like leucin rich repeat" evidence="2">
    <location>
        <begin position="210"/>
        <end position="374"/>
    </location>
</feature>